<reference evidence="2" key="1">
    <citation type="journal article" date="2014" name="Int. J. Syst. Evol. Microbiol.">
        <title>Complete genome of a new Firmicutes species belonging to the dominant human colonic microbiota ('Ruminococcus bicirculans') reveals two chromosomes and a selective capacity to utilize plant glucans.</title>
        <authorList>
            <consortium name="NISC Comparative Sequencing Program"/>
            <person name="Wegmann U."/>
            <person name="Louis P."/>
            <person name="Goesmann A."/>
            <person name="Henrissat B."/>
            <person name="Duncan S.H."/>
            <person name="Flint H.J."/>
        </authorList>
    </citation>
    <scope>NUCLEOTIDE SEQUENCE</scope>
    <source>
        <strain evidence="2">CGMCC 1.8884</strain>
    </source>
</reference>
<sequence length="208" mass="22950">MPEFTAQTPEQARLLLLPRYQAVLGATMQAEAVSAGEIAGHTGTPLKQVHHCLTRLQEHGLVAVVAERKRGGRAIKLYQAVAAEYRVPLELTDGVDTLDLFERLFRPFVSGFMEGAAQVQRGHAEEVVLQCDQFGNLGANYGSYKGVIPAGAYGTFGQHKLTPQTRQELEHRLRALKTWVQEQAHTEENEPDAEDCLLGLLYTRGGLE</sequence>
<dbReference type="Proteomes" id="UP000652720">
    <property type="component" value="Unassembled WGS sequence"/>
</dbReference>
<evidence type="ECO:0000313" key="4">
    <source>
        <dbReference type="Proteomes" id="UP000652720"/>
    </source>
</evidence>
<accession>A0AAV4K765</accession>
<proteinExistence type="predicted"/>
<dbReference type="EMBL" id="BMLZ01000022">
    <property type="protein sequence ID" value="GGP30205.1"/>
    <property type="molecule type" value="Genomic_DNA"/>
</dbReference>
<evidence type="ECO:0000313" key="3">
    <source>
        <dbReference type="Proteomes" id="UP000630135"/>
    </source>
</evidence>
<dbReference type="AlphaFoldDB" id="A0AAV4K765"/>
<dbReference type="Gene3D" id="1.10.10.10">
    <property type="entry name" value="Winged helix-like DNA-binding domain superfamily/Winged helix DNA-binding domain"/>
    <property type="match status" value="1"/>
</dbReference>
<dbReference type="InterPro" id="IPR036388">
    <property type="entry name" value="WH-like_DNA-bd_sf"/>
</dbReference>
<keyword evidence="3" id="KW-1185">Reference proteome</keyword>
<dbReference type="Proteomes" id="UP000630135">
    <property type="component" value="Unassembled WGS sequence"/>
</dbReference>
<dbReference type="SUPFAM" id="SSF46785">
    <property type="entry name" value="Winged helix' DNA-binding domain"/>
    <property type="match status" value="1"/>
</dbReference>
<evidence type="ECO:0000313" key="1">
    <source>
        <dbReference type="EMBL" id="GGI91438.1"/>
    </source>
</evidence>
<name>A0AAV4K765_9DEIO</name>
<evidence type="ECO:0008006" key="5">
    <source>
        <dbReference type="Google" id="ProtNLM"/>
    </source>
</evidence>
<dbReference type="EMBL" id="BMMA01000037">
    <property type="protein sequence ID" value="GGI91438.1"/>
    <property type="molecule type" value="Genomic_DNA"/>
</dbReference>
<dbReference type="InterPro" id="IPR036390">
    <property type="entry name" value="WH_DNA-bd_sf"/>
</dbReference>
<gene>
    <name evidence="2" type="ORF">GCM10008021_18560</name>
    <name evidence="1" type="ORF">GCM10010914_27310</name>
</gene>
<reference evidence="3" key="3">
    <citation type="journal article" date="2019" name="Int. J. Syst. Evol. Microbiol.">
        <title>The Global Catalogue of Microorganisms (GCM) 10K type strain sequencing project: providing services to taxonomists for standard genome sequencing and annotation.</title>
        <authorList>
            <consortium name="The Broad Institute Genomics Platform"/>
            <consortium name="The Broad Institute Genome Sequencing Center for Infectious Disease"/>
            <person name="Wu L."/>
            <person name="Ma J."/>
        </authorList>
    </citation>
    <scope>NUCLEOTIDE SEQUENCE [LARGE SCALE GENOMIC DNA]</scope>
    <source>
        <strain evidence="3">CGMCC 1.8884</strain>
    </source>
</reference>
<organism evidence="1 4">
    <name type="scientific">Deinococcus wulumuqiensis</name>
    <dbReference type="NCBI Taxonomy" id="980427"/>
    <lineage>
        <taxon>Bacteria</taxon>
        <taxon>Thermotogati</taxon>
        <taxon>Deinococcota</taxon>
        <taxon>Deinococci</taxon>
        <taxon>Deinococcales</taxon>
        <taxon>Deinococcaceae</taxon>
        <taxon>Deinococcus</taxon>
    </lineage>
</organism>
<evidence type="ECO:0000313" key="2">
    <source>
        <dbReference type="EMBL" id="GGP30205.1"/>
    </source>
</evidence>
<reference evidence="1" key="2">
    <citation type="journal article" date="2014" name="Int. J. Syst. Evol. Microbiol.">
        <title>Complete genome sequence of Corynebacterium casei LMG S-19264T (=DSM 44701T), isolated from a smear-ripened cheese.</title>
        <authorList>
            <consortium name="US DOE Joint Genome Institute (JGI-PGF)"/>
            <person name="Walter F."/>
            <person name="Albersmeier A."/>
            <person name="Kalinowski J."/>
            <person name="Ruckert C."/>
        </authorList>
    </citation>
    <scope>NUCLEOTIDE SEQUENCE</scope>
    <source>
        <strain evidence="1">CGMCC 1.8885</strain>
    </source>
</reference>
<reference evidence="1" key="4">
    <citation type="submission" date="2023-08" db="EMBL/GenBank/DDBJ databases">
        <authorList>
            <person name="Sun Q."/>
            <person name="Zhou Y."/>
        </authorList>
    </citation>
    <scope>NUCLEOTIDE SEQUENCE</scope>
    <source>
        <strain evidence="2">CGMCC 1.8884</strain>
        <strain evidence="1">CGMCC 1.8885</strain>
    </source>
</reference>
<protein>
    <recommendedName>
        <fullName evidence="5">ArsR family transcriptional regulator</fullName>
    </recommendedName>
</protein>
<comment type="caution">
    <text evidence="1">The sequence shown here is derived from an EMBL/GenBank/DDBJ whole genome shotgun (WGS) entry which is preliminary data.</text>
</comment>